<evidence type="ECO:0000259" key="3">
    <source>
        <dbReference type="Pfam" id="PF25862"/>
    </source>
</evidence>
<dbReference type="Pfam" id="PF08665">
    <property type="entry name" value="PglZ"/>
    <property type="match status" value="1"/>
</dbReference>
<feature type="domain" description="Alkaline phosphatase-like protein PglZ N-terminal" evidence="3">
    <location>
        <begin position="17"/>
        <end position="102"/>
    </location>
</feature>
<dbReference type="InterPro" id="IPR047992">
    <property type="entry name" value="BREX_PglZ"/>
</dbReference>
<evidence type="ECO:0000313" key="5">
    <source>
        <dbReference type="EMBL" id="NMR20262.1"/>
    </source>
</evidence>
<evidence type="ECO:0000313" key="6">
    <source>
        <dbReference type="Proteomes" id="UP000562124"/>
    </source>
</evidence>
<dbReference type="Pfam" id="PF25863">
    <property type="entry name" value="PglZ_C"/>
    <property type="match status" value="1"/>
</dbReference>
<dbReference type="InterPro" id="IPR058880">
    <property type="entry name" value="PglZ_N"/>
</dbReference>
<gene>
    <name evidence="5" type="primary">pglZ</name>
    <name evidence="5" type="ORF">HIR71_08530</name>
</gene>
<keyword evidence="6" id="KW-1185">Reference proteome</keyword>
<accession>A0A7Y0LXV7</accession>
<dbReference type="Pfam" id="PF25861">
    <property type="entry name" value="PglZ_2nd"/>
    <property type="match status" value="1"/>
</dbReference>
<dbReference type="AlphaFoldDB" id="A0A7Y0LXV7"/>
<name>A0A7Y0LXV7_CELFI</name>
<dbReference type="NCBIfam" id="NF033446">
    <property type="entry name" value="BREX_PglZ_2"/>
    <property type="match status" value="1"/>
</dbReference>
<protein>
    <submittedName>
        <fullName evidence="5">BREX-2 system phosphatase PglZ</fullName>
    </submittedName>
</protein>
<dbReference type="Proteomes" id="UP000562124">
    <property type="component" value="Unassembled WGS sequence"/>
</dbReference>
<feature type="region of interest" description="Disordered" evidence="1">
    <location>
        <begin position="649"/>
        <end position="674"/>
    </location>
</feature>
<feature type="domain" description="Alkaline phosphatase-like protein PglZ second" evidence="2">
    <location>
        <begin position="171"/>
        <end position="314"/>
    </location>
</feature>
<dbReference type="EMBL" id="JABCJJ010000010">
    <property type="protein sequence ID" value="NMR20262.1"/>
    <property type="molecule type" value="Genomic_DNA"/>
</dbReference>
<feature type="domain" description="Alkaline phosphatase-like protein PglZ C-terminal" evidence="4">
    <location>
        <begin position="814"/>
        <end position="912"/>
    </location>
</feature>
<reference evidence="5 6" key="1">
    <citation type="submission" date="2020-04" db="EMBL/GenBank/DDBJ databases">
        <title>Sequencing and Assembly of C. fimi.</title>
        <authorList>
            <person name="Ramsey A.R."/>
        </authorList>
    </citation>
    <scope>NUCLEOTIDE SEQUENCE [LARGE SCALE GENOMIC DNA]</scope>
    <source>
        <strain evidence="5 6">SB</strain>
    </source>
</reference>
<dbReference type="RefSeq" id="WP_169324634.1">
    <property type="nucleotide sequence ID" value="NZ_JABCJJ010000010.1"/>
</dbReference>
<organism evidence="5 6">
    <name type="scientific">Cellulomonas fimi</name>
    <dbReference type="NCBI Taxonomy" id="1708"/>
    <lineage>
        <taxon>Bacteria</taxon>
        <taxon>Bacillati</taxon>
        <taxon>Actinomycetota</taxon>
        <taxon>Actinomycetes</taxon>
        <taxon>Micrococcales</taxon>
        <taxon>Cellulomonadaceae</taxon>
        <taxon>Cellulomonas</taxon>
    </lineage>
</organism>
<comment type="caution">
    <text evidence="5">The sequence shown here is derived from an EMBL/GenBank/DDBJ whole genome shotgun (WGS) entry which is preliminary data.</text>
</comment>
<evidence type="ECO:0000256" key="1">
    <source>
        <dbReference type="SAM" id="MobiDB-lite"/>
    </source>
</evidence>
<dbReference type="InterPro" id="IPR058881">
    <property type="entry name" value="PglZ_2nd"/>
</dbReference>
<dbReference type="InterPro" id="IPR058882">
    <property type="entry name" value="PglZ_C"/>
</dbReference>
<evidence type="ECO:0000259" key="4">
    <source>
        <dbReference type="Pfam" id="PF25863"/>
    </source>
</evidence>
<dbReference type="InterPro" id="IPR017850">
    <property type="entry name" value="Alkaline_phosphatase_core_sf"/>
</dbReference>
<sequence>MTDRVPQASVALVTERAKKLVADGGAKVLVLRARPRWTGPPEITVGTARVLVRPAVSQLAALDAISERKPDDFLVLLSDRTEQEIGDAVLVRAERHRVELLDEWSAIPGLFGARALDPALRAAGRWVPVALLEHQPPEGWPQVSSGVVGADHALGNLLGVLLRRPLPVELDLVALLAALEVPAGRASWTQAPDPLRSGLTTWAGKAFGRAAAMALAAAARGPVSVVAIGLALDVLWPEASSAVVGPEQGPARGRIESRIDDKPVSPTAARELARAARTLLVRMDATDSTAVPSVLAQAEALLGDVGWSAGAEWSSVLPAGLRARFRALAEALTAPNVAALTADLPRIEGRLTEIVQHERAGARDSAVVAARMVVRLVRWLAAQPDRDQPADLGAALRRYADDGAWVDRAAAAVWNGSSDELVGTAYRSVLDHVHLARGTQDRDAAALLADATARDESPDGVALIESVLGDVVWPVASALRPLVILLDGMSAPVAVELAEAITTEAVRVAGWRELVPEGSGRRLPVLAALPTLTRYSRTAFFTGALREGNQSTEKQAVRARFGAPLFHKDDLRAPAGEVLPASVRSVIDDPELRMVAVVLNTIDDALDKQDPGGTRWGVDDVQHLHALLDAAALAGRAVVLTSDHGHVVERGSEARPTPGADARWRPTSSGPPTAGEVVVRGRRVVPGEVVLPWREDLRYASLRSGYHGGASLAEITVPFLLLSRSGGPAPRGWREAVPQAPAWWNEAQRVESTGGRRARRTAQAGGSVIDLAYAGASTAPPPTRADEGPQGVLDFAVPNPEAQSGTGPTGTGHGLIGRLAESEIYASQRRRAGRHPLKHDQVDSALTVLLDRGGRAHRDTVAAALGVSAGSFGVALAALTRLLNVEGYAVVSMDADGETVRLDERLLREQFELGAGRG</sequence>
<dbReference type="SUPFAM" id="SSF53649">
    <property type="entry name" value="Alkaline phosphatase-like"/>
    <property type="match status" value="1"/>
</dbReference>
<dbReference type="Pfam" id="PF25862">
    <property type="entry name" value="PglZ_1st"/>
    <property type="match status" value="1"/>
</dbReference>
<feature type="region of interest" description="Disordered" evidence="1">
    <location>
        <begin position="774"/>
        <end position="815"/>
    </location>
</feature>
<proteinExistence type="predicted"/>
<evidence type="ECO:0000259" key="2">
    <source>
        <dbReference type="Pfam" id="PF25861"/>
    </source>
</evidence>